<name>A0ACB8FQS1_9SAUR</name>
<proteinExistence type="predicted"/>
<accession>A0ACB8FQS1</accession>
<evidence type="ECO:0000313" key="1">
    <source>
        <dbReference type="EMBL" id="KAH8007699.1"/>
    </source>
</evidence>
<evidence type="ECO:0000313" key="2">
    <source>
        <dbReference type="Proteomes" id="UP000827872"/>
    </source>
</evidence>
<sequence>MLLLRKLPGWPPSGLRLPHKFVVLLFLSGLLTLCFGALFLLPDSSRFRRLFLPRRGADPDLTRSSLPPPPPGSDPGRHAAAPSPPSPLLRDPRLPPAVAAPKRERHQRRPHGPPGAGTDPAAAADPLLRQTRAPFRFDHPAFLQRLRHPVLGRRRGRSGTEDPALRFRRLKIKEVMPSYPSH</sequence>
<organism evidence="1 2">
    <name type="scientific">Sphaerodactylus townsendi</name>
    <dbReference type="NCBI Taxonomy" id="933632"/>
    <lineage>
        <taxon>Eukaryota</taxon>
        <taxon>Metazoa</taxon>
        <taxon>Chordata</taxon>
        <taxon>Craniata</taxon>
        <taxon>Vertebrata</taxon>
        <taxon>Euteleostomi</taxon>
        <taxon>Lepidosauria</taxon>
        <taxon>Squamata</taxon>
        <taxon>Bifurcata</taxon>
        <taxon>Gekkota</taxon>
        <taxon>Sphaerodactylidae</taxon>
        <taxon>Sphaerodactylus</taxon>
    </lineage>
</organism>
<dbReference type="Proteomes" id="UP000827872">
    <property type="component" value="Linkage Group LG06"/>
</dbReference>
<keyword evidence="2" id="KW-1185">Reference proteome</keyword>
<gene>
    <name evidence="1" type="ORF">K3G42_025080</name>
</gene>
<protein>
    <submittedName>
        <fullName evidence="1">Uncharacterized protein</fullName>
    </submittedName>
</protein>
<dbReference type="EMBL" id="CM037619">
    <property type="protein sequence ID" value="KAH8007699.1"/>
    <property type="molecule type" value="Genomic_DNA"/>
</dbReference>
<reference evidence="1" key="1">
    <citation type="submission" date="2021-08" db="EMBL/GenBank/DDBJ databases">
        <title>The first chromosome-level gecko genome reveals the dynamic sex chromosomes of Neotropical dwarf geckos (Sphaerodactylidae: Sphaerodactylus).</title>
        <authorList>
            <person name="Pinto B.J."/>
            <person name="Keating S.E."/>
            <person name="Gamble T."/>
        </authorList>
    </citation>
    <scope>NUCLEOTIDE SEQUENCE</scope>
    <source>
        <strain evidence="1">TG3544</strain>
    </source>
</reference>
<comment type="caution">
    <text evidence="1">The sequence shown here is derived from an EMBL/GenBank/DDBJ whole genome shotgun (WGS) entry which is preliminary data.</text>
</comment>